<dbReference type="Pfam" id="PF17995">
    <property type="entry name" value="GH101_N"/>
    <property type="match status" value="1"/>
</dbReference>
<protein>
    <submittedName>
        <fullName evidence="4">Uncharacterized protein</fullName>
    </submittedName>
</protein>
<reference evidence="4 5" key="1">
    <citation type="journal article" date="2019" name="Int. J. Syst. Evol. Microbiol.">
        <title>Bifidobacterium jacchi sp. nov., isolated from the faeces of a baby common marmoset (Callithrix jacchus).</title>
        <authorList>
            <person name="Modesto M."/>
            <person name="Watanabe K."/>
            <person name="Arita M."/>
            <person name="Satti M."/>
            <person name="Oki K."/>
            <person name="Sciavilla P."/>
            <person name="Patavino C."/>
            <person name="Camma C."/>
            <person name="Michelini S."/>
            <person name="Sgorbati B."/>
            <person name="Mattarelli P."/>
        </authorList>
    </citation>
    <scope>NUCLEOTIDE SEQUENCE [LARGE SCALE GENOMIC DNA]</scope>
    <source>
        <strain evidence="4 5">MRM 9.3</strain>
    </source>
</reference>
<evidence type="ECO:0000256" key="1">
    <source>
        <dbReference type="SAM" id="SignalP"/>
    </source>
</evidence>
<gene>
    <name evidence="4" type="ORF">EHS19_09770</name>
</gene>
<dbReference type="AlphaFoldDB" id="A0A5N5RD04"/>
<dbReference type="Gene3D" id="2.60.120.870">
    <property type="match status" value="1"/>
</dbReference>
<evidence type="ECO:0000259" key="3">
    <source>
        <dbReference type="Pfam" id="PF18080"/>
    </source>
</evidence>
<feature type="signal peptide" evidence="1">
    <location>
        <begin position="1"/>
        <end position="19"/>
    </location>
</feature>
<sequence>MASAMIAVSLALTPLGASAATYVIEQPLRQTSPSMTVRRNETAPQSVRGWSLDERTAKGGEILAEQGDWLRFASASGNGNSASDASKYPAIAVYDKSYDFTKPGSFHATVQSPYSADTNRFGFYLGYDGPGDGLFVGFDRNGWFWQKYQDGDGPWFDDTNRIAAPGANQPASVTVAWDGAKATVTVDGVKAFDVDYADMQGLTSTLAMKAGSYKDDTHDEKTDVSIKDFPAETATQFDTETLSTADMTVRVKRNFPSVLDYTMTKLGDKIMYGQPKDVRTVAINGTNLTLKDSDVKFMKNSSTKATYELTLKDTAKKIDAVLTVEITVKANQLHM</sequence>
<dbReference type="GO" id="GO:0030246">
    <property type="term" value="F:carbohydrate binding"/>
    <property type="evidence" value="ECO:0007669"/>
    <property type="project" value="InterPro"/>
</dbReference>
<dbReference type="SUPFAM" id="SSF49899">
    <property type="entry name" value="Concanavalin A-like lectins/glucanases"/>
    <property type="match status" value="1"/>
</dbReference>
<feature type="domain" description="Endo-alpha-N-acetylgalactosaminidase N-terminal" evidence="2">
    <location>
        <begin position="107"/>
        <end position="213"/>
    </location>
</feature>
<dbReference type="Gene3D" id="2.70.98.10">
    <property type="match status" value="1"/>
</dbReference>
<feature type="non-terminal residue" evidence="4">
    <location>
        <position position="335"/>
    </location>
</feature>
<accession>A0A5N5RD04</accession>
<evidence type="ECO:0000313" key="5">
    <source>
        <dbReference type="Proteomes" id="UP000326336"/>
    </source>
</evidence>
<keyword evidence="5" id="KW-1185">Reference proteome</keyword>
<dbReference type="Proteomes" id="UP000326336">
    <property type="component" value="Unassembled WGS sequence"/>
</dbReference>
<dbReference type="InterPro" id="IPR040633">
    <property type="entry name" value="Gal_mutarotas_3"/>
</dbReference>
<feature type="domain" description="Galactose mutarotase-like fold" evidence="3">
    <location>
        <begin position="242"/>
        <end position="335"/>
    </location>
</feature>
<evidence type="ECO:0000259" key="2">
    <source>
        <dbReference type="Pfam" id="PF17995"/>
    </source>
</evidence>
<name>A0A5N5RD04_9BIFI</name>
<feature type="chain" id="PRO_5025056051" evidence="1">
    <location>
        <begin position="20"/>
        <end position="335"/>
    </location>
</feature>
<evidence type="ECO:0000313" key="4">
    <source>
        <dbReference type="EMBL" id="KAB5604783.1"/>
    </source>
</evidence>
<comment type="caution">
    <text evidence="4">The sequence shown here is derived from an EMBL/GenBank/DDBJ whole genome shotgun (WGS) entry which is preliminary data.</text>
</comment>
<dbReference type="InterPro" id="IPR040575">
    <property type="entry name" value="GH101_N"/>
</dbReference>
<keyword evidence="1" id="KW-0732">Signal</keyword>
<proteinExistence type="predicted"/>
<dbReference type="InterPro" id="IPR013320">
    <property type="entry name" value="ConA-like_dom_sf"/>
</dbReference>
<dbReference type="InterPro" id="IPR014718">
    <property type="entry name" value="GH-type_carb-bd"/>
</dbReference>
<organism evidence="4 5">
    <name type="scientific">Bifidobacterium jacchi</name>
    <dbReference type="NCBI Taxonomy" id="2490545"/>
    <lineage>
        <taxon>Bacteria</taxon>
        <taxon>Bacillati</taxon>
        <taxon>Actinomycetota</taxon>
        <taxon>Actinomycetes</taxon>
        <taxon>Bifidobacteriales</taxon>
        <taxon>Bifidobacteriaceae</taxon>
        <taxon>Bifidobacterium</taxon>
    </lineage>
</organism>
<dbReference type="Pfam" id="PF18080">
    <property type="entry name" value="Gal_mutarotas_3"/>
    <property type="match status" value="1"/>
</dbReference>
<dbReference type="EMBL" id="RQSP01000056">
    <property type="protein sequence ID" value="KAB5604783.1"/>
    <property type="molecule type" value="Genomic_DNA"/>
</dbReference>